<proteinExistence type="predicted"/>
<feature type="compositionally biased region" description="Acidic residues" evidence="1">
    <location>
        <begin position="48"/>
        <end position="65"/>
    </location>
</feature>
<dbReference type="STRING" id="1507870.A0A1V8SKU1"/>
<dbReference type="OrthoDB" id="3598281at2759"/>
<evidence type="ECO:0000256" key="1">
    <source>
        <dbReference type="SAM" id="MobiDB-lite"/>
    </source>
</evidence>
<accession>A0A1V8SKU1</accession>
<dbReference type="EMBL" id="NAJO01000039">
    <property type="protein sequence ID" value="OQN99647.1"/>
    <property type="molecule type" value="Genomic_DNA"/>
</dbReference>
<dbReference type="AlphaFoldDB" id="A0A1V8SKU1"/>
<gene>
    <name evidence="2" type="ORF">B0A48_14789</name>
</gene>
<dbReference type="Gene3D" id="3.40.50.300">
    <property type="entry name" value="P-loop containing nucleotide triphosphate hydrolases"/>
    <property type="match status" value="1"/>
</dbReference>
<name>A0A1V8SKU1_9PEZI</name>
<comment type="caution">
    <text evidence="2">The sequence shown here is derived from an EMBL/GenBank/DDBJ whole genome shotgun (WGS) entry which is preliminary data.</text>
</comment>
<dbReference type="Proteomes" id="UP000192596">
    <property type="component" value="Unassembled WGS sequence"/>
</dbReference>
<evidence type="ECO:0000313" key="3">
    <source>
        <dbReference type="Proteomes" id="UP000192596"/>
    </source>
</evidence>
<protein>
    <submittedName>
        <fullName evidence="2">Uncharacterized protein</fullName>
    </submittedName>
</protein>
<dbReference type="InParanoid" id="A0A1V8SKU1"/>
<sequence length="261" mass="28844">MISTTATKRKREDATASQRKGLPPPTRPKKEDTTDDDGEVASDMVLDASDEDVEDSNSDLDDSDTDERQPFYTEKIEALPKHPAWDLEWRNITEDNTASFEAVTDVIGEHENDIDRLTHSLLWAAKISSDQGMKKPTYALVGPMVAGKSSVLNAMLDKNIAVVADVGEACTSVITVYMDKVAGQTSTYGAEILYPSDLECKALLTGRIGAYELWHLQWDNDWSAGDQNYFTKMATSAVKSFPGLVSRTGLSLRPKKPQNRH</sequence>
<evidence type="ECO:0000313" key="2">
    <source>
        <dbReference type="EMBL" id="OQN99647.1"/>
    </source>
</evidence>
<feature type="region of interest" description="Disordered" evidence="1">
    <location>
        <begin position="1"/>
        <end position="68"/>
    </location>
</feature>
<organism evidence="2 3">
    <name type="scientific">Cryoendolithus antarcticus</name>
    <dbReference type="NCBI Taxonomy" id="1507870"/>
    <lineage>
        <taxon>Eukaryota</taxon>
        <taxon>Fungi</taxon>
        <taxon>Dikarya</taxon>
        <taxon>Ascomycota</taxon>
        <taxon>Pezizomycotina</taxon>
        <taxon>Dothideomycetes</taxon>
        <taxon>Dothideomycetidae</taxon>
        <taxon>Cladosporiales</taxon>
        <taxon>Cladosporiaceae</taxon>
        <taxon>Cryoendolithus</taxon>
    </lineage>
</organism>
<dbReference type="SUPFAM" id="SSF52540">
    <property type="entry name" value="P-loop containing nucleoside triphosphate hydrolases"/>
    <property type="match status" value="1"/>
</dbReference>
<reference evidence="3" key="1">
    <citation type="submission" date="2017-03" db="EMBL/GenBank/DDBJ databases">
        <title>Genomes of endolithic fungi from Antarctica.</title>
        <authorList>
            <person name="Coleine C."/>
            <person name="Masonjones S."/>
            <person name="Stajich J.E."/>
        </authorList>
    </citation>
    <scope>NUCLEOTIDE SEQUENCE [LARGE SCALE GENOMIC DNA]</scope>
    <source>
        <strain evidence="3">CCFEE 5527</strain>
    </source>
</reference>
<keyword evidence="3" id="KW-1185">Reference proteome</keyword>
<dbReference type="InterPro" id="IPR027417">
    <property type="entry name" value="P-loop_NTPase"/>
</dbReference>